<protein>
    <submittedName>
        <fullName evidence="1">Uncharacterized protein</fullName>
    </submittedName>
</protein>
<dbReference type="Proteomes" id="UP001162992">
    <property type="component" value="Chromosome 7"/>
</dbReference>
<evidence type="ECO:0000313" key="1">
    <source>
        <dbReference type="EMBL" id="KAJ7549255.1"/>
    </source>
</evidence>
<proteinExistence type="predicted"/>
<reference evidence="2" key="1">
    <citation type="journal article" date="2024" name="Proc. Natl. Acad. Sci. U.S.A.">
        <title>Extraordinary preservation of gene collinearity over three hundred million years revealed in homosporous lycophytes.</title>
        <authorList>
            <person name="Li C."/>
            <person name="Wickell D."/>
            <person name="Kuo L.Y."/>
            <person name="Chen X."/>
            <person name="Nie B."/>
            <person name="Liao X."/>
            <person name="Peng D."/>
            <person name="Ji J."/>
            <person name="Jenkins J."/>
            <person name="Williams M."/>
            <person name="Shu S."/>
            <person name="Plott C."/>
            <person name="Barry K."/>
            <person name="Rajasekar S."/>
            <person name="Grimwood J."/>
            <person name="Han X."/>
            <person name="Sun S."/>
            <person name="Hou Z."/>
            <person name="He W."/>
            <person name="Dai G."/>
            <person name="Sun C."/>
            <person name="Schmutz J."/>
            <person name="Leebens-Mack J.H."/>
            <person name="Li F.W."/>
            <person name="Wang L."/>
        </authorList>
    </citation>
    <scope>NUCLEOTIDE SEQUENCE [LARGE SCALE GENOMIC DNA]</scope>
    <source>
        <strain evidence="2">cv. PW_Plant_1</strain>
    </source>
</reference>
<dbReference type="EMBL" id="CM055098">
    <property type="protein sequence ID" value="KAJ7549255.1"/>
    <property type="molecule type" value="Genomic_DNA"/>
</dbReference>
<name>A0ACC2D4X1_DIPCM</name>
<accession>A0ACC2D4X1</accession>
<keyword evidence="2" id="KW-1185">Reference proteome</keyword>
<organism evidence="1 2">
    <name type="scientific">Diphasiastrum complanatum</name>
    <name type="common">Issler's clubmoss</name>
    <name type="synonym">Lycopodium complanatum</name>
    <dbReference type="NCBI Taxonomy" id="34168"/>
    <lineage>
        <taxon>Eukaryota</taxon>
        <taxon>Viridiplantae</taxon>
        <taxon>Streptophyta</taxon>
        <taxon>Embryophyta</taxon>
        <taxon>Tracheophyta</taxon>
        <taxon>Lycopodiopsida</taxon>
        <taxon>Lycopodiales</taxon>
        <taxon>Lycopodiaceae</taxon>
        <taxon>Lycopodioideae</taxon>
        <taxon>Diphasiastrum</taxon>
    </lineage>
</organism>
<evidence type="ECO:0000313" key="2">
    <source>
        <dbReference type="Proteomes" id="UP001162992"/>
    </source>
</evidence>
<comment type="caution">
    <text evidence="1">The sequence shown here is derived from an EMBL/GenBank/DDBJ whole genome shotgun (WGS) entry which is preliminary data.</text>
</comment>
<sequence>MTLPVEHYHKGRENMAEYIEKKREIFLVQMSLDTKRAEIRKIEDRIFQREEALRQSEEMLAEDSLEFDAFLKQNDEKVQEAIKTAEQQTRLRQDKLFEIKRLNTAISSIKRDLSKALKLALSIEREQQRILQENTNPNVVNQKYEVSFTDKVIELHARCGLELDSSLGTLQMLTNIEAKLEENIATLAEIPQEFIEQTEKSREKERRLKVREERFQRQREEQERRAQRSLERAQAPIHKRVGKQPMFRSRLFKLETEKVQVIKNDDDKELAEFLARDF</sequence>
<gene>
    <name evidence="1" type="ORF">O6H91_07G046300</name>
</gene>